<dbReference type="KEGG" id="bcx:BCA_A0198"/>
<accession>A0A125Y9Q0</accession>
<dbReference type="Pfam" id="PF15601">
    <property type="entry name" value="Imm70"/>
    <property type="match status" value="1"/>
</dbReference>
<name>A0A125Y9Q0_BACC3</name>
<proteinExistence type="predicted"/>
<gene>
    <name evidence="1" type="ordered locus">BCA_A0198</name>
</gene>
<evidence type="ECO:0000313" key="1">
    <source>
        <dbReference type="EMBL" id="ACO25640.1"/>
    </source>
</evidence>
<keyword evidence="1" id="KW-0614">Plasmid</keyword>
<dbReference type="Proteomes" id="UP000002210">
    <property type="component" value="Plasmid p03BB102_179"/>
</dbReference>
<geneLocation type="plasmid" evidence="1 2">
    <name>p03BB102_179</name>
</geneLocation>
<reference evidence="1 2" key="1">
    <citation type="submission" date="2009-02" db="EMBL/GenBank/DDBJ databases">
        <title>Genome sequence of Bacillus cereus 03BB102.</title>
        <authorList>
            <person name="Dodson R.J."/>
            <person name="Jackson P."/>
            <person name="Munk A.C."/>
            <person name="Brettin T."/>
            <person name="Bruce D."/>
            <person name="Detter C."/>
            <person name="Tapia R."/>
            <person name="Han C."/>
            <person name="Sutton G."/>
            <person name="Sims D."/>
        </authorList>
    </citation>
    <scope>NUCLEOTIDE SEQUENCE [LARGE SCALE GENOMIC DNA]</scope>
    <source>
        <strain evidence="1 2">03BB102</strain>
        <plasmid evidence="2">Plasmid p03BB102_179</plasmid>
    </source>
</reference>
<dbReference type="InterPro" id="IPR028185">
    <property type="entry name" value="Imm70"/>
</dbReference>
<dbReference type="PATRIC" id="fig|572264.18.peg.5649"/>
<dbReference type="AlphaFoldDB" id="A0A125Y9Q0"/>
<organism evidence="1 2">
    <name type="scientific">Bacillus cereus (strain 03BB102)</name>
    <dbReference type="NCBI Taxonomy" id="572264"/>
    <lineage>
        <taxon>Bacteria</taxon>
        <taxon>Bacillati</taxon>
        <taxon>Bacillota</taxon>
        <taxon>Bacilli</taxon>
        <taxon>Bacillales</taxon>
        <taxon>Bacillaceae</taxon>
        <taxon>Bacillus</taxon>
        <taxon>Bacillus cereus group</taxon>
    </lineage>
</organism>
<dbReference type="EMBL" id="CP001406">
    <property type="protein sequence ID" value="ACO25640.1"/>
    <property type="molecule type" value="Genomic_DNA"/>
</dbReference>
<protein>
    <submittedName>
        <fullName evidence="1">Uncharacterized protein</fullName>
    </submittedName>
</protein>
<sequence>MAVGFKVDIFFYETGNPDFLYSFFSTMSYHTESECWGTKYPLLMKNLYFDKLRWEDTEEVLQNVEEIRKILREEVTVNAYTRRFL</sequence>
<evidence type="ECO:0000313" key="2">
    <source>
        <dbReference type="Proteomes" id="UP000002210"/>
    </source>
</evidence>